<keyword evidence="3" id="KW-1185">Reference proteome</keyword>
<gene>
    <name evidence="2" type="ORF">SAMN05216559_0675</name>
</gene>
<proteinExistence type="predicted"/>
<dbReference type="InterPro" id="IPR047114">
    <property type="entry name" value="YciF"/>
</dbReference>
<dbReference type="AlphaFoldDB" id="A0A1I6KEX3"/>
<feature type="coiled-coil region" evidence="1">
    <location>
        <begin position="37"/>
        <end position="68"/>
    </location>
</feature>
<dbReference type="SUPFAM" id="SSF47240">
    <property type="entry name" value="Ferritin-like"/>
    <property type="match status" value="1"/>
</dbReference>
<evidence type="ECO:0000313" key="3">
    <source>
        <dbReference type="Proteomes" id="UP000199062"/>
    </source>
</evidence>
<protein>
    <submittedName>
        <fullName evidence="2">Ferritin-like metal-binding protein YciE</fullName>
    </submittedName>
</protein>
<dbReference type="Gene3D" id="1.20.1260.10">
    <property type="match status" value="1"/>
</dbReference>
<reference evidence="2 3" key="1">
    <citation type="submission" date="2016-10" db="EMBL/GenBank/DDBJ databases">
        <authorList>
            <person name="de Groot N.N."/>
        </authorList>
    </citation>
    <scope>NUCLEOTIDE SEQUENCE [LARGE SCALE GENOMIC DNA]</scope>
    <source>
        <strain evidence="2 3">CGMCC 1.10457</strain>
    </source>
</reference>
<dbReference type="STRING" id="767519.SAMN05216559_0675"/>
<dbReference type="InterPro" id="IPR010287">
    <property type="entry name" value="DUF892_YciF-like"/>
</dbReference>
<dbReference type="PANTHER" id="PTHR30565:SF9">
    <property type="entry name" value="PROTEIN YCIF"/>
    <property type="match status" value="1"/>
</dbReference>
<dbReference type="EMBL" id="FOZK01000001">
    <property type="protein sequence ID" value="SFR89704.1"/>
    <property type="molecule type" value="Genomic_DNA"/>
</dbReference>
<keyword evidence="1" id="KW-0175">Coiled coil</keyword>
<evidence type="ECO:0000313" key="2">
    <source>
        <dbReference type="EMBL" id="SFR89704.1"/>
    </source>
</evidence>
<evidence type="ECO:0000256" key="1">
    <source>
        <dbReference type="SAM" id="Coils"/>
    </source>
</evidence>
<dbReference type="OrthoDB" id="302765at2157"/>
<dbReference type="Proteomes" id="UP000199062">
    <property type="component" value="Unassembled WGS sequence"/>
</dbReference>
<name>A0A1I6KEX3_9EURY</name>
<dbReference type="InterPro" id="IPR012347">
    <property type="entry name" value="Ferritin-like"/>
</dbReference>
<dbReference type="RefSeq" id="WP_089813865.1">
    <property type="nucleotide sequence ID" value="NZ_FOZK01000001.1"/>
</dbReference>
<sequence>MPAESLEDLFLIELKDVYDTEHRLLGALDELSQQTTQEEAQQAFEEHREETEQHIRNLEQAFQALGEEPEREECEGIQGMIEETEEFFEEKEPAEQVANRYAIGAAQKTERYEITAYENMLQWAQEADMDREIIEAIEANLADEQSALRDLQRMAEEFDYQQIVAV</sequence>
<dbReference type="InterPro" id="IPR009078">
    <property type="entry name" value="Ferritin-like_SF"/>
</dbReference>
<accession>A0A1I6KEX3</accession>
<dbReference type="PANTHER" id="PTHR30565">
    <property type="entry name" value="PROTEIN YCIF"/>
    <property type="match status" value="1"/>
</dbReference>
<organism evidence="2 3">
    <name type="scientific">Halomicrobium zhouii</name>
    <dbReference type="NCBI Taxonomy" id="767519"/>
    <lineage>
        <taxon>Archaea</taxon>
        <taxon>Methanobacteriati</taxon>
        <taxon>Methanobacteriota</taxon>
        <taxon>Stenosarchaea group</taxon>
        <taxon>Halobacteria</taxon>
        <taxon>Halobacteriales</taxon>
        <taxon>Haloarculaceae</taxon>
        <taxon>Halomicrobium</taxon>
    </lineage>
</organism>
<dbReference type="Pfam" id="PF05974">
    <property type="entry name" value="DUF892"/>
    <property type="match status" value="1"/>
</dbReference>